<dbReference type="OrthoDB" id="71166at2759"/>
<evidence type="ECO:0000313" key="1">
    <source>
        <dbReference type="EMBL" id="GBP60036.1"/>
    </source>
</evidence>
<protein>
    <submittedName>
        <fullName evidence="1">Uncharacterized protein</fullName>
    </submittedName>
</protein>
<dbReference type="Proteomes" id="UP000299102">
    <property type="component" value="Unassembled WGS sequence"/>
</dbReference>
<evidence type="ECO:0000313" key="2">
    <source>
        <dbReference type="Proteomes" id="UP000299102"/>
    </source>
</evidence>
<dbReference type="AlphaFoldDB" id="A0A4C1X8B3"/>
<proteinExistence type="predicted"/>
<gene>
    <name evidence="1" type="ORF">EVAR_44246_1</name>
</gene>
<sequence length="162" mass="18415">MLVSLVQQLASRWHWLYRRYCACVIPLFAPQSEKVLLNEGSRSTYKVVDSEKEVFTVLFMYSTNGDRASPMLMFPYKSEVPEKIVKNCPDGWGISPSDNGLHSLRWAASPLLQVFRFRCTGTDSECRKCSGLYRRGYVTPSTVRPTGVPPPPQEICSLIIIY</sequence>
<comment type="caution">
    <text evidence="1">The sequence shown here is derived from an EMBL/GenBank/DDBJ whole genome shotgun (WGS) entry which is preliminary data.</text>
</comment>
<dbReference type="EMBL" id="BGZK01000777">
    <property type="protein sequence ID" value="GBP60036.1"/>
    <property type="molecule type" value="Genomic_DNA"/>
</dbReference>
<name>A0A4C1X8B3_EUMVA</name>
<accession>A0A4C1X8B3</accession>
<organism evidence="1 2">
    <name type="scientific">Eumeta variegata</name>
    <name type="common">Bagworm moth</name>
    <name type="synonym">Eumeta japonica</name>
    <dbReference type="NCBI Taxonomy" id="151549"/>
    <lineage>
        <taxon>Eukaryota</taxon>
        <taxon>Metazoa</taxon>
        <taxon>Ecdysozoa</taxon>
        <taxon>Arthropoda</taxon>
        <taxon>Hexapoda</taxon>
        <taxon>Insecta</taxon>
        <taxon>Pterygota</taxon>
        <taxon>Neoptera</taxon>
        <taxon>Endopterygota</taxon>
        <taxon>Lepidoptera</taxon>
        <taxon>Glossata</taxon>
        <taxon>Ditrysia</taxon>
        <taxon>Tineoidea</taxon>
        <taxon>Psychidae</taxon>
        <taxon>Oiketicinae</taxon>
        <taxon>Eumeta</taxon>
    </lineage>
</organism>
<keyword evidence="2" id="KW-1185">Reference proteome</keyword>
<reference evidence="1 2" key="1">
    <citation type="journal article" date="2019" name="Commun. Biol.">
        <title>The bagworm genome reveals a unique fibroin gene that provides high tensile strength.</title>
        <authorList>
            <person name="Kono N."/>
            <person name="Nakamura H."/>
            <person name="Ohtoshi R."/>
            <person name="Tomita M."/>
            <person name="Numata K."/>
            <person name="Arakawa K."/>
        </authorList>
    </citation>
    <scope>NUCLEOTIDE SEQUENCE [LARGE SCALE GENOMIC DNA]</scope>
</reference>